<dbReference type="Gene3D" id="3.90.1140.10">
    <property type="entry name" value="Cyclic phosphodiesterase"/>
    <property type="match status" value="1"/>
</dbReference>
<dbReference type="RefSeq" id="WP_208883575.1">
    <property type="nucleotide sequence ID" value="NZ_CP031320.1"/>
</dbReference>
<evidence type="ECO:0000313" key="2">
    <source>
        <dbReference type="Proteomes" id="UP000254425"/>
    </source>
</evidence>
<gene>
    <name evidence="1" type="ORF">DVA86_32370</name>
</gene>
<sequence>MENFFERVTTRRHPWPPGRRDLHWHLLPPPDARDQLGEPYQALTHQPGLEPVPPEWLHVTVLHAGPQRDASQQEITEMTARVREAVARTGPVTLTFARPAIGTVAIERAARPGTPARRLWDVTWTATTDVVGQRWPLQPTTYYPHVSLAYAGERAQHADRGTLKQRLADIDGGEVTLTFDTLALVSQWHDGRHIVWEHLADVPLPRRTAGSSRT</sequence>
<reference evidence="1 2" key="1">
    <citation type="submission" date="2018-07" db="EMBL/GenBank/DDBJ databases">
        <title>Draft genome of the type strain Streptomyces armeniacus ATCC 15676.</title>
        <authorList>
            <person name="Labana P."/>
            <person name="Gosse J.T."/>
            <person name="Boddy C.N."/>
        </authorList>
    </citation>
    <scope>NUCLEOTIDE SEQUENCE [LARGE SCALE GENOMIC DNA]</scope>
    <source>
        <strain evidence="1 2">ATCC 15676</strain>
    </source>
</reference>
<dbReference type="InterPro" id="IPR009097">
    <property type="entry name" value="Cyclic_Pdiesterase"/>
</dbReference>
<dbReference type="Pfam" id="PF13563">
    <property type="entry name" value="2_5_RNA_ligase2"/>
    <property type="match status" value="1"/>
</dbReference>
<dbReference type="KEGG" id="sarm:DVA86_32370"/>
<dbReference type="AlphaFoldDB" id="A0A345XY59"/>
<dbReference type="Proteomes" id="UP000254425">
    <property type="component" value="Chromosome"/>
</dbReference>
<dbReference type="SUPFAM" id="SSF55144">
    <property type="entry name" value="LigT-like"/>
    <property type="match status" value="1"/>
</dbReference>
<proteinExistence type="predicted"/>
<evidence type="ECO:0000313" key="1">
    <source>
        <dbReference type="EMBL" id="AXK36575.1"/>
    </source>
</evidence>
<accession>A0A345XY59</accession>
<organism evidence="1 2">
    <name type="scientific">Streptomyces armeniacus</name>
    <dbReference type="NCBI Taxonomy" id="83291"/>
    <lineage>
        <taxon>Bacteria</taxon>
        <taxon>Bacillati</taxon>
        <taxon>Actinomycetota</taxon>
        <taxon>Actinomycetes</taxon>
        <taxon>Kitasatosporales</taxon>
        <taxon>Streptomycetaceae</taxon>
        <taxon>Streptomyces</taxon>
    </lineage>
</organism>
<dbReference type="EMBL" id="CP031320">
    <property type="protein sequence ID" value="AXK36575.1"/>
    <property type="molecule type" value="Genomic_DNA"/>
</dbReference>
<name>A0A345XY59_9ACTN</name>
<keyword evidence="2" id="KW-1185">Reference proteome</keyword>
<evidence type="ECO:0008006" key="3">
    <source>
        <dbReference type="Google" id="ProtNLM"/>
    </source>
</evidence>
<protein>
    <recommendedName>
        <fullName evidence="3">2'-5' RNA ligase family protein</fullName>
    </recommendedName>
</protein>